<organism evidence="1 2">
    <name type="scientific">Streptomyces phage BRock</name>
    <dbReference type="NCBI Taxonomy" id="1913591"/>
    <lineage>
        <taxon>Viruses</taxon>
        <taxon>Duplodnaviria</taxon>
        <taxon>Heunggongvirae</taxon>
        <taxon>Uroviricota</taxon>
        <taxon>Caudoviricetes</taxon>
        <taxon>Borockvirus</taxon>
        <taxon>Borockvirus brock</taxon>
    </lineage>
</organism>
<dbReference type="EMBL" id="KX925554">
    <property type="protein sequence ID" value="APC46431.1"/>
    <property type="molecule type" value="Genomic_DNA"/>
</dbReference>
<dbReference type="RefSeq" id="YP_009831893.1">
    <property type="nucleotide sequence ID" value="NC_048650.1"/>
</dbReference>
<name>A0A1J0GW74_9CAUD</name>
<proteinExistence type="predicted"/>
<keyword evidence="2" id="KW-1185">Reference proteome</keyword>
<evidence type="ECO:0000313" key="2">
    <source>
        <dbReference type="Proteomes" id="UP000224898"/>
    </source>
</evidence>
<sequence>MPFLGKAPDGCEWTLNRVQHGGIMRGPRGFMYTLNVTRGGKNVYKSQFFVGMDDDAQAVVTAAARQVLAEL</sequence>
<reference evidence="1 2" key="1">
    <citation type="submission" date="2016-09" db="EMBL/GenBank/DDBJ databases">
        <title>Complete Genome Sequence of Streptomyces 5a phage BRock.</title>
        <authorList>
            <person name="Crossman A."/>
            <person name="Baron S."/>
            <person name="Jamdagni P."/>
            <person name="Khatri P."/>
            <person name="Sharma D."/>
            <person name="Pandey M."/>
            <person name="Goyal S."/>
            <person name="Kumar S."/>
            <person name="Phogat A."/>
            <person name="Chawla G."/>
            <person name="Pasricha M."/>
            <person name="Gupta K."/>
            <person name="Bazzad D."/>
            <person name="Aggarwal V."/>
            <person name="Poughat A."/>
            <person name="Singh K."/>
            <person name="Rana P."/>
            <person name="Gautam R."/>
            <person name="Sharma V."/>
            <person name="Tyagi D."/>
            <person name="Shahi A."/>
            <person name="Jangra N."/>
            <person name="Malik M."/>
            <person name="Sidhu P.K."/>
            <person name="Malik S."/>
            <person name="Ghalyan Y."/>
            <person name="Sharma S.S."/>
            <person name="Malik A."/>
            <person name="Chuttani R."/>
            <person name="Bamal N."/>
            <person name="Bhadula D."/>
            <person name="Batra A."/>
            <person name="Temple L."/>
            <person name="Nehra K."/>
        </authorList>
    </citation>
    <scope>NUCLEOTIDE SEQUENCE [LARGE SCALE GENOMIC DNA]</scope>
</reference>
<dbReference type="KEGG" id="vg:55601391"/>
<dbReference type="Proteomes" id="UP000224898">
    <property type="component" value="Segment"/>
</dbReference>
<evidence type="ECO:0000313" key="1">
    <source>
        <dbReference type="EMBL" id="APC46431.1"/>
    </source>
</evidence>
<protein>
    <submittedName>
        <fullName evidence="1">Uncharacterized protein</fullName>
    </submittedName>
</protein>
<accession>A0A1J0GW74</accession>
<dbReference type="GeneID" id="55601391"/>